<dbReference type="EMBL" id="CAJJDN010000029">
    <property type="protein sequence ID" value="CAD8072698.1"/>
    <property type="molecule type" value="Genomic_DNA"/>
</dbReference>
<evidence type="ECO:0000313" key="1">
    <source>
        <dbReference type="EMBL" id="CAD8072698.1"/>
    </source>
</evidence>
<dbReference type="AlphaFoldDB" id="A0A8S1LVC5"/>
<organism evidence="1 2">
    <name type="scientific">Paramecium sonneborni</name>
    <dbReference type="NCBI Taxonomy" id="65129"/>
    <lineage>
        <taxon>Eukaryota</taxon>
        <taxon>Sar</taxon>
        <taxon>Alveolata</taxon>
        <taxon>Ciliophora</taxon>
        <taxon>Intramacronucleata</taxon>
        <taxon>Oligohymenophorea</taxon>
        <taxon>Peniculida</taxon>
        <taxon>Parameciidae</taxon>
        <taxon>Paramecium</taxon>
    </lineage>
</organism>
<reference evidence="1" key="1">
    <citation type="submission" date="2021-01" db="EMBL/GenBank/DDBJ databases">
        <authorList>
            <consortium name="Genoscope - CEA"/>
            <person name="William W."/>
        </authorList>
    </citation>
    <scope>NUCLEOTIDE SEQUENCE</scope>
</reference>
<keyword evidence="2" id="KW-1185">Reference proteome</keyword>
<dbReference type="Proteomes" id="UP000692954">
    <property type="component" value="Unassembled WGS sequence"/>
</dbReference>
<accession>A0A8S1LVC5</accession>
<protein>
    <submittedName>
        <fullName evidence="1">Uncharacterized protein</fullName>
    </submittedName>
</protein>
<gene>
    <name evidence="1" type="ORF">PSON_ATCC_30995.1.T0290299</name>
</gene>
<proteinExistence type="predicted"/>
<name>A0A8S1LVC5_9CILI</name>
<sequence length="58" mass="7031">MRKIESDQISLSFKHLELLKFIIGKWNIGLKQQMRPWKMQESIRNRSRKDNICAQMKV</sequence>
<comment type="caution">
    <text evidence="1">The sequence shown here is derived from an EMBL/GenBank/DDBJ whole genome shotgun (WGS) entry which is preliminary data.</text>
</comment>
<evidence type="ECO:0000313" key="2">
    <source>
        <dbReference type="Proteomes" id="UP000692954"/>
    </source>
</evidence>